<comment type="cofactor">
    <cofactor evidence="3">
        <name>Mg(2+)</name>
        <dbReference type="ChEBI" id="CHEBI:18420"/>
    </cofactor>
</comment>
<dbReference type="AlphaFoldDB" id="A0ABD1Y383"/>
<keyword evidence="3" id="KW-0456">Lyase</keyword>
<keyword evidence="2 3" id="KW-0663">Pyridoxal phosphate</keyword>
<evidence type="ECO:0000313" key="4">
    <source>
        <dbReference type="EMBL" id="KAL2621225.1"/>
    </source>
</evidence>
<gene>
    <name evidence="4" type="ORF">R1flu_001430</name>
</gene>
<protein>
    <recommendedName>
        <fullName evidence="3">Arginine decarboxylase</fullName>
        <ecNumber evidence="3">4.1.1.19</ecNumber>
    </recommendedName>
</protein>
<evidence type="ECO:0000256" key="2">
    <source>
        <dbReference type="ARBA" id="ARBA00022898"/>
    </source>
</evidence>
<keyword evidence="5" id="KW-1185">Reference proteome</keyword>
<comment type="cofactor">
    <cofactor evidence="1 3">
        <name>pyridoxal 5'-phosphate</name>
        <dbReference type="ChEBI" id="CHEBI:597326"/>
    </cofactor>
</comment>
<evidence type="ECO:0000256" key="1">
    <source>
        <dbReference type="ARBA" id="ARBA00001933"/>
    </source>
</evidence>
<dbReference type="InterPro" id="IPR002985">
    <property type="entry name" value="Arg_decrbxlase"/>
</dbReference>
<evidence type="ECO:0000256" key="3">
    <source>
        <dbReference type="RuleBase" id="RU003740"/>
    </source>
</evidence>
<dbReference type="GO" id="GO:0008295">
    <property type="term" value="P:spermidine biosynthetic process"/>
    <property type="evidence" value="ECO:0007669"/>
    <property type="project" value="UniProtKB-KW"/>
</dbReference>
<dbReference type="EC" id="4.1.1.19" evidence="3"/>
<comment type="pathway">
    <text evidence="3">Amine and polyamine biosynthesis; agmatine biosynthesis; agmatine from L-arginine: step 1/1.</text>
</comment>
<comment type="catalytic activity">
    <reaction evidence="3">
        <text>L-arginine + H(+) = agmatine + CO2</text>
        <dbReference type="Rhea" id="RHEA:17641"/>
        <dbReference type="ChEBI" id="CHEBI:15378"/>
        <dbReference type="ChEBI" id="CHEBI:16526"/>
        <dbReference type="ChEBI" id="CHEBI:32682"/>
        <dbReference type="ChEBI" id="CHEBI:58145"/>
        <dbReference type="EC" id="4.1.1.19"/>
    </reaction>
</comment>
<keyword evidence="3" id="KW-0745">Spermidine biosynthesis</keyword>
<dbReference type="InterPro" id="IPR029066">
    <property type="entry name" value="PLP-binding_barrel"/>
</dbReference>
<organism evidence="4 5">
    <name type="scientific">Riccia fluitans</name>
    <dbReference type="NCBI Taxonomy" id="41844"/>
    <lineage>
        <taxon>Eukaryota</taxon>
        <taxon>Viridiplantae</taxon>
        <taxon>Streptophyta</taxon>
        <taxon>Embryophyta</taxon>
        <taxon>Marchantiophyta</taxon>
        <taxon>Marchantiopsida</taxon>
        <taxon>Marchantiidae</taxon>
        <taxon>Marchantiales</taxon>
        <taxon>Ricciaceae</taxon>
        <taxon>Riccia</taxon>
    </lineage>
</organism>
<reference evidence="4 5" key="1">
    <citation type="submission" date="2024-09" db="EMBL/GenBank/DDBJ databases">
        <title>Chromosome-scale assembly of Riccia fluitans.</title>
        <authorList>
            <person name="Paukszto L."/>
            <person name="Sawicki J."/>
            <person name="Karawczyk K."/>
            <person name="Piernik-Szablinska J."/>
            <person name="Szczecinska M."/>
            <person name="Mazdziarz M."/>
        </authorList>
    </citation>
    <scope>NUCLEOTIDE SEQUENCE [LARGE SCALE GENOMIC DNA]</scope>
    <source>
        <strain evidence="4">Rf_01</strain>
        <tissue evidence="4">Aerial parts of the thallus</tissue>
    </source>
</reference>
<dbReference type="SUPFAM" id="SSF51419">
    <property type="entry name" value="PLP-binding barrel"/>
    <property type="match status" value="1"/>
</dbReference>
<proteinExistence type="inferred from homology"/>
<dbReference type="PANTHER" id="PTHR43295:SF1">
    <property type="entry name" value="ARGININE DECARBOXYLASE 1, CHLOROPLASTIC-RELATED"/>
    <property type="match status" value="1"/>
</dbReference>
<dbReference type="EMBL" id="JBHFFA010000006">
    <property type="protein sequence ID" value="KAL2621225.1"/>
    <property type="molecule type" value="Genomic_DNA"/>
</dbReference>
<keyword evidence="3" id="KW-0460">Magnesium</keyword>
<dbReference type="PANTHER" id="PTHR43295">
    <property type="entry name" value="ARGININE DECARBOXYLASE"/>
    <property type="match status" value="1"/>
</dbReference>
<evidence type="ECO:0000313" key="5">
    <source>
        <dbReference type="Proteomes" id="UP001605036"/>
    </source>
</evidence>
<dbReference type="GO" id="GO:0008792">
    <property type="term" value="F:arginine decarboxylase activity"/>
    <property type="evidence" value="ECO:0007669"/>
    <property type="project" value="UniProtKB-EC"/>
</dbReference>
<name>A0ABD1Y383_9MARC</name>
<comment type="caution">
    <text evidence="4">The sequence shown here is derived from an EMBL/GenBank/DDBJ whole genome shotgun (WGS) entry which is preliminary data.</text>
</comment>
<comment type="similarity">
    <text evidence="3">Belongs to the Orn/Lys/Arg decarboxylase class-II family. SpeA subfamily.</text>
</comment>
<keyword evidence="3" id="KW-0210">Decarboxylase</keyword>
<dbReference type="Gene3D" id="3.20.20.10">
    <property type="entry name" value="Alanine racemase"/>
    <property type="match status" value="1"/>
</dbReference>
<dbReference type="Proteomes" id="UP001605036">
    <property type="component" value="Unassembled WGS sequence"/>
</dbReference>
<accession>A0ABD1Y383</accession>
<sequence>MGANMKNIDIGGGRGIDYDGSHSSSSNMSVGYTLEYAERVVSAIKEACTMKNVKNPTITCALEDATVLNLGILHKFFRRLVLST</sequence>